<organism evidence="1 2">
    <name type="scientific">Elysia crispata</name>
    <name type="common">lettuce slug</name>
    <dbReference type="NCBI Taxonomy" id="231223"/>
    <lineage>
        <taxon>Eukaryota</taxon>
        <taxon>Metazoa</taxon>
        <taxon>Spiralia</taxon>
        <taxon>Lophotrochozoa</taxon>
        <taxon>Mollusca</taxon>
        <taxon>Gastropoda</taxon>
        <taxon>Heterobranchia</taxon>
        <taxon>Euthyneura</taxon>
        <taxon>Panpulmonata</taxon>
        <taxon>Sacoglossa</taxon>
        <taxon>Placobranchoidea</taxon>
        <taxon>Plakobranchidae</taxon>
        <taxon>Elysia</taxon>
    </lineage>
</organism>
<sequence length="257" mass="29598">MSTQLPDLLYPAVVHYFAMHWGQLARVPRMSQILAQINISGHLGAAHTPELTRRRRATPEVDFCQQRARTFDGRGAFAADRVFVALLTVFGFVCRLSRRKSASRVKKWVCLLFWLEGEISEEPINFVVLRGTSQSHQQGLLFTTESYCKQEERMRAREKNVLIAITWLRPRFWTRRSGSKVDTRATLDPVQPRSTPDYCVYRGSRTLLPPRECIRAGPRRGSESPQVSDPCRYDCYTSRRYRSVNRLPGMAWSCVAL</sequence>
<reference evidence="1" key="1">
    <citation type="journal article" date="2023" name="G3 (Bethesda)">
        <title>A reference genome for the long-term kleptoplast-retaining sea slug Elysia crispata morphotype clarki.</title>
        <authorList>
            <person name="Eastman K.E."/>
            <person name="Pendleton A.L."/>
            <person name="Shaikh M.A."/>
            <person name="Suttiyut T."/>
            <person name="Ogas R."/>
            <person name="Tomko P."/>
            <person name="Gavelis G."/>
            <person name="Widhalm J.R."/>
            <person name="Wisecaver J.H."/>
        </authorList>
    </citation>
    <scope>NUCLEOTIDE SEQUENCE</scope>
    <source>
        <strain evidence="1">ECLA1</strain>
    </source>
</reference>
<evidence type="ECO:0000313" key="1">
    <source>
        <dbReference type="EMBL" id="KAK3775978.1"/>
    </source>
</evidence>
<evidence type="ECO:0000313" key="2">
    <source>
        <dbReference type="Proteomes" id="UP001283361"/>
    </source>
</evidence>
<comment type="caution">
    <text evidence="1">The sequence shown here is derived from an EMBL/GenBank/DDBJ whole genome shotgun (WGS) entry which is preliminary data.</text>
</comment>
<dbReference type="AlphaFoldDB" id="A0AAE1DNJ5"/>
<keyword evidence="2" id="KW-1185">Reference proteome</keyword>
<dbReference type="Proteomes" id="UP001283361">
    <property type="component" value="Unassembled WGS sequence"/>
</dbReference>
<protein>
    <submittedName>
        <fullName evidence="1">Uncharacterized protein</fullName>
    </submittedName>
</protein>
<accession>A0AAE1DNJ5</accession>
<dbReference type="EMBL" id="JAWDGP010003253">
    <property type="protein sequence ID" value="KAK3775978.1"/>
    <property type="molecule type" value="Genomic_DNA"/>
</dbReference>
<name>A0AAE1DNJ5_9GAST</name>
<proteinExistence type="predicted"/>
<gene>
    <name evidence="1" type="ORF">RRG08_043663</name>
</gene>